<evidence type="ECO:0000256" key="1">
    <source>
        <dbReference type="ARBA" id="ARBA00001946"/>
    </source>
</evidence>
<evidence type="ECO:0000256" key="2">
    <source>
        <dbReference type="ARBA" id="ARBA00004496"/>
    </source>
</evidence>
<evidence type="ECO:0000259" key="13">
    <source>
        <dbReference type="Pfam" id="PF02880"/>
    </source>
</evidence>
<evidence type="ECO:0000256" key="6">
    <source>
        <dbReference type="ARBA" id="ARBA00022553"/>
    </source>
</evidence>
<evidence type="ECO:0000313" key="15">
    <source>
        <dbReference type="Proteomes" id="UP000014500"/>
    </source>
</evidence>
<dbReference type="STRING" id="126957.T1JNB8"/>
<comment type="similarity">
    <text evidence="3">Belongs to the phosphohexose mutase family.</text>
</comment>
<evidence type="ECO:0000256" key="5">
    <source>
        <dbReference type="ARBA" id="ARBA00022526"/>
    </source>
</evidence>
<dbReference type="Pfam" id="PF02879">
    <property type="entry name" value="PGM_PMM_II"/>
    <property type="match status" value="1"/>
</dbReference>
<evidence type="ECO:0000256" key="3">
    <source>
        <dbReference type="ARBA" id="ARBA00010231"/>
    </source>
</evidence>
<reference evidence="15" key="1">
    <citation type="submission" date="2011-05" db="EMBL/GenBank/DDBJ databases">
        <authorList>
            <person name="Richards S.R."/>
            <person name="Qu J."/>
            <person name="Jiang H."/>
            <person name="Jhangiani S.N."/>
            <person name="Agravi P."/>
            <person name="Goodspeed R."/>
            <person name="Gross S."/>
            <person name="Mandapat C."/>
            <person name="Jackson L."/>
            <person name="Mathew T."/>
            <person name="Pu L."/>
            <person name="Thornton R."/>
            <person name="Saada N."/>
            <person name="Wilczek-Boney K.B."/>
            <person name="Lee S."/>
            <person name="Kovar C."/>
            <person name="Wu Y."/>
            <person name="Scherer S.E."/>
            <person name="Worley K.C."/>
            <person name="Muzny D.M."/>
            <person name="Gibbs R."/>
        </authorList>
    </citation>
    <scope>NUCLEOTIDE SEQUENCE</scope>
    <source>
        <strain evidence="15">Brora</strain>
    </source>
</reference>
<keyword evidence="8" id="KW-0460">Magnesium</keyword>
<sequence>MSSKIQESSAELATKIEEWLQWDKNVVTHDEIQKLIDENQKEKLQEVLLHRLKFGTAGIRGAMAAGFNRMNDLVLIQTSQGLAKYLIATCPKVKNEGIVLGYDGRHNSYRFARLSAVAFLSCEIPTYLFSKMVPTPFIPFGVCHFKAACGVVVTASHNPKEDNGYKVYWSNGAQIIHPHDKGIQDSILRNLAPWPQSWDDGIVDRSPLCKDPLAEVMKHYYEIMANTMIDKECNNKCKTKFTYTPMHGVGNEYVKKAFEVCNFAPFIPVKEQMLADPEFPTVKFPNPEEGQSALDLAIKTADAANSTVVLANDPDADRLAIAEKQPGNQWKIYTGNEIGALLGWWLWFCWKQKNPLEDAGEVYMIASTVSSKILRAIAKVEGFNFIETLTGFKWMGNKGHELLGKGKTVLFAFEEAIGFMCGSNVLDKDGITAAMKIAEMTAHLEKQNLSLTQQLHKIYQRYGYHLCKNSYYLCCDPPTIAKMFYRLRNYNGTDTYPEECGPWIIENVRDLTTGYDSSQANKQATLPMCKSGQMITFTFANGCVATLRTSGTEPKVKYYTEFCAKPNQSDWSILEKELCEMVKGIIDEFMQPTQNKLVPRT</sequence>
<dbReference type="GO" id="GO:0005634">
    <property type="term" value="C:nucleus"/>
    <property type="evidence" value="ECO:0007669"/>
    <property type="project" value="TreeGrafter"/>
</dbReference>
<dbReference type="PANTHER" id="PTHR45745:SF1">
    <property type="entry name" value="PHOSPHOGLUCOMUTASE 2B-RELATED"/>
    <property type="match status" value="1"/>
</dbReference>
<dbReference type="EMBL" id="JH431376">
    <property type="status" value="NOT_ANNOTATED_CDS"/>
    <property type="molecule type" value="Genomic_DNA"/>
</dbReference>
<keyword evidence="15" id="KW-1185">Reference proteome</keyword>
<dbReference type="InterPro" id="IPR016055">
    <property type="entry name" value="A-D-PHexomutase_a/b/a-I/II/III"/>
</dbReference>
<dbReference type="PRINTS" id="PR00509">
    <property type="entry name" value="PGMPMM"/>
</dbReference>
<dbReference type="PhylomeDB" id="T1JNB8"/>
<dbReference type="PANTHER" id="PTHR45745">
    <property type="entry name" value="PHOSPHOMANNOMUTASE 45A"/>
    <property type="match status" value="1"/>
</dbReference>
<keyword evidence="6" id="KW-0597">Phosphoprotein</keyword>
<dbReference type="Pfam" id="PF02880">
    <property type="entry name" value="PGM_PMM_III"/>
    <property type="match status" value="1"/>
</dbReference>
<evidence type="ECO:0000256" key="8">
    <source>
        <dbReference type="ARBA" id="ARBA00022842"/>
    </source>
</evidence>
<dbReference type="GO" id="GO:0006166">
    <property type="term" value="P:purine ribonucleoside salvage"/>
    <property type="evidence" value="ECO:0007669"/>
    <property type="project" value="TreeGrafter"/>
</dbReference>
<dbReference type="InterPro" id="IPR036900">
    <property type="entry name" value="A-D-PHexomutase_C_sf"/>
</dbReference>
<keyword evidence="7" id="KW-0479">Metal-binding</keyword>
<dbReference type="GO" id="GO:0006006">
    <property type="term" value="P:glucose metabolic process"/>
    <property type="evidence" value="ECO:0007669"/>
    <property type="project" value="UniProtKB-KW"/>
</dbReference>
<evidence type="ECO:0000256" key="10">
    <source>
        <dbReference type="ARBA" id="ARBA00023277"/>
    </source>
</evidence>
<dbReference type="InterPro" id="IPR016066">
    <property type="entry name" value="A-D-PHexomutase_CS"/>
</dbReference>
<dbReference type="OMA" id="HGTSNKP"/>
<organism evidence="14 15">
    <name type="scientific">Strigamia maritima</name>
    <name type="common">European centipede</name>
    <name type="synonym">Geophilus maritimus</name>
    <dbReference type="NCBI Taxonomy" id="126957"/>
    <lineage>
        <taxon>Eukaryota</taxon>
        <taxon>Metazoa</taxon>
        <taxon>Ecdysozoa</taxon>
        <taxon>Arthropoda</taxon>
        <taxon>Myriapoda</taxon>
        <taxon>Chilopoda</taxon>
        <taxon>Pleurostigmophora</taxon>
        <taxon>Geophilomorpha</taxon>
        <taxon>Linotaeniidae</taxon>
        <taxon>Strigamia</taxon>
    </lineage>
</organism>
<evidence type="ECO:0000259" key="12">
    <source>
        <dbReference type="Pfam" id="PF02879"/>
    </source>
</evidence>
<protein>
    <recommendedName>
        <fullName evidence="16">Phosphoglucomutase-2</fullName>
    </recommendedName>
</protein>
<evidence type="ECO:0008006" key="16">
    <source>
        <dbReference type="Google" id="ProtNLM"/>
    </source>
</evidence>
<feature type="domain" description="Alpha-D-phosphohexomutase alpha/beta/alpha" evidence="13">
    <location>
        <begin position="360"/>
        <end position="462"/>
    </location>
</feature>
<keyword evidence="9" id="KW-0413">Isomerase</keyword>
<dbReference type="HOGENOM" id="CLU_016950_0_1_1"/>
<dbReference type="Proteomes" id="UP000014500">
    <property type="component" value="Unassembled WGS sequence"/>
</dbReference>
<keyword evidence="4" id="KW-0963">Cytoplasm</keyword>
<dbReference type="Pfam" id="PF02878">
    <property type="entry name" value="PGM_PMM_I"/>
    <property type="match status" value="1"/>
</dbReference>
<evidence type="ECO:0000256" key="4">
    <source>
        <dbReference type="ARBA" id="ARBA00022490"/>
    </source>
</evidence>
<comment type="subcellular location">
    <subcellularLocation>
        <location evidence="2">Cytoplasm</location>
    </subcellularLocation>
</comment>
<name>T1JNB8_STRMM</name>
<proteinExistence type="inferred from homology"/>
<dbReference type="InterPro" id="IPR005844">
    <property type="entry name" value="A-D-PHexomutase_a/b/a-I"/>
</dbReference>
<feature type="domain" description="Alpha-D-phosphohexomutase alpha/beta/alpha" evidence="11">
    <location>
        <begin position="52"/>
        <end position="189"/>
    </location>
</feature>
<dbReference type="InterPro" id="IPR005845">
    <property type="entry name" value="A-D-PHexomutase_a/b/a-II"/>
</dbReference>
<dbReference type="SUPFAM" id="SSF55957">
    <property type="entry name" value="Phosphoglucomutase, C-terminal domain"/>
    <property type="match status" value="1"/>
</dbReference>
<feature type="domain" description="Alpha-D-phosphohexomutase alpha/beta/alpha" evidence="12">
    <location>
        <begin position="220"/>
        <end position="324"/>
    </location>
</feature>
<dbReference type="InterPro" id="IPR005846">
    <property type="entry name" value="A-D-PHexomutase_a/b/a-III"/>
</dbReference>
<dbReference type="GO" id="GO:0000287">
    <property type="term" value="F:magnesium ion binding"/>
    <property type="evidence" value="ECO:0007669"/>
    <property type="project" value="InterPro"/>
</dbReference>
<accession>T1JNB8</accession>
<dbReference type="InterPro" id="IPR005841">
    <property type="entry name" value="Alpha-D-phosphohexomutase_SF"/>
</dbReference>
<keyword evidence="5" id="KW-0313">Glucose metabolism</keyword>
<dbReference type="GO" id="GO:0008973">
    <property type="term" value="F:phosphopentomutase activity"/>
    <property type="evidence" value="ECO:0007669"/>
    <property type="project" value="TreeGrafter"/>
</dbReference>
<dbReference type="Gene3D" id="3.40.120.10">
    <property type="entry name" value="Alpha-D-Glucose-1,6-Bisphosphate, subunit A, domain 3"/>
    <property type="match status" value="3"/>
</dbReference>
<reference evidence="14" key="2">
    <citation type="submission" date="2015-02" db="UniProtKB">
        <authorList>
            <consortium name="EnsemblMetazoa"/>
        </authorList>
    </citation>
    <scope>IDENTIFICATION</scope>
</reference>
<dbReference type="CDD" id="cd05799">
    <property type="entry name" value="PGM2"/>
    <property type="match status" value="1"/>
</dbReference>
<keyword evidence="10" id="KW-0119">Carbohydrate metabolism</keyword>
<dbReference type="SUPFAM" id="SSF53738">
    <property type="entry name" value="Phosphoglucomutase, first 3 domains"/>
    <property type="match status" value="3"/>
</dbReference>
<evidence type="ECO:0000256" key="9">
    <source>
        <dbReference type="ARBA" id="ARBA00023235"/>
    </source>
</evidence>
<evidence type="ECO:0000259" key="11">
    <source>
        <dbReference type="Pfam" id="PF02878"/>
    </source>
</evidence>
<dbReference type="GO" id="GO:0005737">
    <property type="term" value="C:cytoplasm"/>
    <property type="evidence" value="ECO:0007669"/>
    <property type="project" value="UniProtKB-SubCell"/>
</dbReference>
<dbReference type="AlphaFoldDB" id="T1JNB8"/>
<evidence type="ECO:0000256" key="7">
    <source>
        <dbReference type="ARBA" id="ARBA00022723"/>
    </source>
</evidence>
<evidence type="ECO:0000313" key="14">
    <source>
        <dbReference type="EnsemblMetazoa" id="SMAR015347-PA"/>
    </source>
</evidence>
<dbReference type="PROSITE" id="PS00710">
    <property type="entry name" value="PGM_PMM"/>
    <property type="match status" value="1"/>
</dbReference>
<dbReference type="eggNOG" id="KOG1220">
    <property type="taxonomic scope" value="Eukaryota"/>
</dbReference>
<dbReference type="FunFam" id="3.40.120.10:FF:000035">
    <property type="entry name" value="Pgm3p"/>
    <property type="match status" value="1"/>
</dbReference>
<comment type="cofactor">
    <cofactor evidence="1">
        <name>Mg(2+)</name>
        <dbReference type="ChEBI" id="CHEBI:18420"/>
    </cofactor>
</comment>
<dbReference type="FunFam" id="3.40.120.10:FF:000017">
    <property type="entry name" value="glucose 1,6-bisphosphate synthase"/>
    <property type="match status" value="1"/>
</dbReference>
<dbReference type="EnsemblMetazoa" id="SMAR015347-RA">
    <property type="protein sequence ID" value="SMAR015347-PA"/>
    <property type="gene ID" value="SMAR015347"/>
</dbReference>